<organism evidence="1">
    <name type="scientific">plant metagenome</name>
    <dbReference type="NCBI Taxonomy" id="1297885"/>
    <lineage>
        <taxon>unclassified sequences</taxon>
        <taxon>metagenomes</taxon>
        <taxon>organismal metagenomes</taxon>
    </lineage>
</organism>
<dbReference type="AlphaFoldDB" id="A0A484Q7V0"/>
<proteinExistence type="predicted"/>
<accession>A0A484Q7V0</accession>
<dbReference type="InterPro" id="IPR006311">
    <property type="entry name" value="TAT_signal"/>
</dbReference>
<dbReference type="InterPro" id="IPR008311">
    <property type="entry name" value="UCP028101"/>
</dbReference>
<sequence>MAIDRRRFLKAGGALLGLPGIAWARPAGAMAHHYVTSRRRDGQYEAVLLDAMGRDTHAVALPERGHSFAIDAARGRAVIFGRQPGFYALAFDLRGRQAPRSLPLPDGRHFFGHGVFSPDGSRLFSTENDYEAGRSVVGVYDASPGGQWRRLGEFDGGGIGAHEVILMPDGRTLCLANGGILTHPDYGKLELNLADMRPSLAYLDTAHGEIVEKVELEPALHQLSLRHLALAGDGAVWFGCQYVGPAAERPALVGRHRRGRAPELFEGDPQGLRGMENYVGTVAADASGTIMATSSPVGGRVLYWDAATGRQLGETLLPDGCGAAQDGIGGFLLSSGHGDLLRTGPGRDRKPVLAPSRDLAWDNHLRHLSLDKA</sequence>
<name>A0A484Q7V0_9ZZZZ</name>
<reference evidence="1" key="1">
    <citation type="submission" date="2019-03" db="EMBL/GenBank/DDBJ databases">
        <authorList>
            <person name="Danneels B."/>
        </authorList>
    </citation>
    <scope>NUCLEOTIDE SEQUENCE</scope>
</reference>
<dbReference type="Pfam" id="PF07433">
    <property type="entry name" value="DUF1513"/>
    <property type="match status" value="1"/>
</dbReference>
<dbReference type="PIRSF" id="PIRSF028101">
    <property type="entry name" value="UCP028101"/>
    <property type="match status" value="1"/>
</dbReference>
<dbReference type="SUPFAM" id="SSF50969">
    <property type="entry name" value="YVTN repeat-like/Quinoprotein amine dehydrogenase"/>
    <property type="match status" value="1"/>
</dbReference>
<dbReference type="InterPro" id="IPR015943">
    <property type="entry name" value="WD40/YVTN_repeat-like_dom_sf"/>
</dbReference>
<protein>
    <submittedName>
        <fullName evidence="1">Putative exported protein</fullName>
    </submittedName>
</protein>
<evidence type="ECO:0000313" key="1">
    <source>
        <dbReference type="EMBL" id="VFR33465.1"/>
    </source>
</evidence>
<dbReference type="InterPro" id="IPR011044">
    <property type="entry name" value="Quino_amine_DH_bsu"/>
</dbReference>
<gene>
    <name evidence="1" type="ORF">AMP9_2901</name>
</gene>
<dbReference type="PROSITE" id="PS51318">
    <property type="entry name" value="TAT"/>
    <property type="match status" value="1"/>
</dbReference>
<dbReference type="EMBL" id="CAADHY010000032">
    <property type="protein sequence ID" value="VFR33465.1"/>
    <property type="molecule type" value="Genomic_DNA"/>
</dbReference>
<dbReference type="Gene3D" id="2.130.10.10">
    <property type="entry name" value="YVTN repeat-like/Quinoprotein amine dehydrogenase"/>
    <property type="match status" value="1"/>
</dbReference>